<keyword evidence="5" id="KW-1185">Reference proteome</keyword>
<evidence type="ECO:0008006" key="6">
    <source>
        <dbReference type="Google" id="ProtNLM"/>
    </source>
</evidence>
<dbReference type="STRING" id="1017273.SAMN05443094_1103"/>
<feature type="transmembrane region" description="Helical" evidence="1">
    <location>
        <begin position="167"/>
        <end position="185"/>
    </location>
</feature>
<sequence length="238" mass="26960">MVGLSLVFAIGFAVIHYSAKYMSFLSRGPRSRFLSFAGGIAVSYVFVHLLPDLNAHQDVLEKAENGVLRFVENHAYLMALFGLAFFYGLESRVTNRTKKVQSHAGSGIFWIHIGTFFFYNMLIGYLLIQEEFEHVKEMVFYFLALSVHFITVDQSMRETHQRVYDQYGRWLLTFAVLLGWLIGAFSQLEEAVISTMFAFLSGALILNVLKEELPEESDSSFTAFATGLTVYSILLLVA</sequence>
<gene>
    <name evidence="2" type="ORF">B1B05_16480</name>
    <name evidence="3" type="ORF">SAMN05443094_1103</name>
</gene>
<keyword evidence="1" id="KW-0472">Membrane</keyword>
<proteinExistence type="predicted"/>
<organism evidence="3 4">
    <name type="scientific">Domibacillus enclensis</name>
    <dbReference type="NCBI Taxonomy" id="1017273"/>
    <lineage>
        <taxon>Bacteria</taxon>
        <taxon>Bacillati</taxon>
        <taxon>Bacillota</taxon>
        <taxon>Bacilli</taxon>
        <taxon>Bacillales</taxon>
        <taxon>Bacillaceae</taxon>
        <taxon>Domibacillus</taxon>
    </lineage>
</organism>
<evidence type="ECO:0000313" key="3">
    <source>
        <dbReference type="EMBL" id="SIR52918.1"/>
    </source>
</evidence>
<feature type="transmembrane region" description="Helical" evidence="1">
    <location>
        <begin position="70"/>
        <end position="89"/>
    </location>
</feature>
<dbReference type="Proteomes" id="UP000186385">
    <property type="component" value="Unassembled WGS sequence"/>
</dbReference>
<dbReference type="RefSeq" id="WP_045849433.1">
    <property type="nucleotide sequence ID" value="NZ_FTLX01000010.1"/>
</dbReference>
<dbReference type="OrthoDB" id="21325at2"/>
<reference evidence="5" key="2">
    <citation type="submission" date="2017-03" db="EMBL/GenBank/DDBJ databases">
        <title>Bacillus sp. V-88(T) DSM27956, whole genome shotgun sequencing project.</title>
        <authorList>
            <person name="Dastager S.G."/>
            <person name="Neurgaonkar P.S."/>
            <person name="Dharne M.S."/>
        </authorList>
    </citation>
    <scope>NUCLEOTIDE SEQUENCE [LARGE SCALE GENOMIC DNA]</scope>
    <source>
        <strain evidence="5">DSM 25145</strain>
    </source>
</reference>
<evidence type="ECO:0000313" key="5">
    <source>
        <dbReference type="Proteomes" id="UP000215545"/>
    </source>
</evidence>
<feature type="transmembrane region" description="Helical" evidence="1">
    <location>
        <begin position="33"/>
        <end position="50"/>
    </location>
</feature>
<name>A0A1N7BNL0_9BACI</name>
<evidence type="ECO:0000313" key="2">
    <source>
        <dbReference type="EMBL" id="OXS74488.1"/>
    </source>
</evidence>
<dbReference type="Proteomes" id="UP000215545">
    <property type="component" value="Unassembled WGS sequence"/>
</dbReference>
<reference evidence="3 4" key="1">
    <citation type="submission" date="2017-01" db="EMBL/GenBank/DDBJ databases">
        <authorList>
            <person name="Mah S.A."/>
            <person name="Swanson W.J."/>
            <person name="Moy G.W."/>
            <person name="Vacquier V.D."/>
        </authorList>
    </citation>
    <scope>NUCLEOTIDE SEQUENCE [LARGE SCALE GENOMIC DNA]</scope>
    <source>
        <strain evidence="3 4">NIO-1016</strain>
    </source>
</reference>
<feature type="transmembrane region" description="Helical" evidence="1">
    <location>
        <begin position="109"/>
        <end position="127"/>
    </location>
</feature>
<keyword evidence="1" id="KW-0812">Transmembrane</keyword>
<dbReference type="EMBL" id="FTLX01000010">
    <property type="protein sequence ID" value="SIR52918.1"/>
    <property type="molecule type" value="Genomic_DNA"/>
</dbReference>
<reference evidence="2" key="3">
    <citation type="submission" date="2017-03" db="EMBL/GenBank/DDBJ databases">
        <authorList>
            <person name="Dastager S.G."/>
            <person name="Neurgaonkar P.S."/>
            <person name="Dharne M.S."/>
        </authorList>
    </citation>
    <scope>NUCLEOTIDE SEQUENCE</scope>
    <source>
        <strain evidence="2">DSM 25145</strain>
    </source>
</reference>
<keyword evidence="1" id="KW-1133">Transmembrane helix</keyword>
<evidence type="ECO:0000256" key="1">
    <source>
        <dbReference type="SAM" id="Phobius"/>
    </source>
</evidence>
<feature type="transmembrane region" description="Helical" evidence="1">
    <location>
        <begin position="6"/>
        <end position="26"/>
    </location>
</feature>
<feature type="transmembrane region" description="Helical" evidence="1">
    <location>
        <begin position="191"/>
        <end position="209"/>
    </location>
</feature>
<dbReference type="EMBL" id="MWSK01000010">
    <property type="protein sequence ID" value="OXS74488.1"/>
    <property type="molecule type" value="Genomic_DNA"/>
</dbReference>
<accession>A0A1N7BNL0</accession>
<protein>
    <recommendedName>
        <fullName evidence="6">ZIP Zinc transporter</fullName>
    </recommendedName>
</protein>
<feature type="transmembrane region" description="Helical" evidence="1">
    <location>
        <begin position="221"/>
        <end position="237"/>
    </location>
</feature>
<evidence type="ECO:0000313" key="4">
    <source>
        <dbReference type="Proteomes" id="UP000186385"/>
    </source>
</evidence>
<dbReference type="AlphaFoldDB" id="A0A1N7BNL0"/>